<dbReference type="InterPro" id="IPR008030">
    <property type="entry name" value="NmrA-like"/>
</dbReference>
<keyword evidence="5" id="KW-1185">Reference proteome</keyword>
<dbReference type="PANTHER" id="PTHR42748">
    <property type="entry name" value="NITROGEN METABOLITE REPRESSION PROTEIN NMRA FAMILY MEMBER"/>
    <property type="match status" value="1"/>
</dbReference>
<dbReference type="GO" id="GO:0005634">
    <property type="term" value="C:nucleus"/>
    <property type="evidence" value="ECO:0007669"/>
    <property type="project" value="TreeGrafter"/>
</dbReference>
<feature type="domain" description="NmrA-like" evidence="3">
    <location>
        <begin position="3"/>
        <end position="247"/>
    </location>
</feature>
<gene>
    <name evidence="4" type="ORF">PENCOP_c002G07996</name>
</gene>
<comment type="caution">
    <text evidence="4">The sequence shown here is derived from an EMBL/GenBank/DDBJ whole genome shotgun (WGS) entry which is preliminary data.</text>
</comment>
<reference evidence="5" key="1">
    <citation type="journal article" date="2017" name="Nat. Microbiol.">
        <title>Global analysis of biosynthetic gene clusters reveals vast potential of secondary metabolite production in Penicillium species.</title>
        <authorList>
            <person name="Nielsen J.C."/>
            <person name="Grijseels S."/>
            <person name="Prigent S."/>
            <person name="Ji B."/>
            <person name="Dainat J."/>
            <person name="Nielsen K.F."/>
            <person name="Frisvad J.C."/>
            <person name="Workman M."/>
            <person name="Nielsen J."/>
        </authorList>
    </citation>
    <scope>NUCLEOTIDE SEQUENCE [LARGE SCALE GENOMIC DNA]</scope>
    <source>
        <strain evidence="5">IBT 31321</strain>
    </source>
</reference>
<dbReference type="InterPro" id="IPR036291">
    <property type="entry name" value="NAD(P)-bd_dom_sf"/>
</dbReference>
<evidence type="ECO:0000313" key="4">
    <source>
        <dbReference type="EMBL" id="OQE44495.1"/>
    </source>
</evidence>
<dbReference type="SUPFAM" id="SSF51735">
    <property type="entry name" value="NAD(P)-binding Rossmann-fold domains"/>
    <property type="match status" value="1"/>
</dbReference>
<dbReference type="InterPro" id="IPR051164">
    <property type="entry name" value="NmrA-like_oxidored"/>
</dbReference>
<name>A0A1V6V1E9_9EURO</name>
<dbReference type="Gene3D" id="3.40.50.720">
    <property type="entry name" value="NAD(P)-binding Rossmann-like Domain"/>
    <property type="match status" value="1"/>
</dbReference>
<dbReference type="EMBL" id="MDDG01000002">
    <property type="protein sequence ID" value="OQE44495.1"/>
    <property type="molecule type" value="Genomic_DNA"/>
</dbReference>
<dbReference type="PANTHER" id="PTHR42748:SF28">
    <property type="entry name" value="NMRA-LIKE DOMAIN-CONTAINING PROTEIN"/>
    <property type="match status" value="1"/>
</dbReference>
<evidence type="ECO:0000256" key="1">
    <source>
        <dbReference type="ARBA" id="ARBA00006328"/>
    </source>
</evidence>
<evidence type="ECO:0000259" key="3">
    <source>
        <dbReference type="Pfam" id="PF05368"/>
    </source>
</evidence>
<keyword evidence="2" id="KW-0521">NADP</keyword>
<dbReference type="AlphaFoldDB" id="A0A1V6V1E9"/>
<protein>
    <recommendedName>
        <fullName evidence="3">NmrA-like domain-containing protein</fullName>
    </recommendedName>
</protein>
<organism evidence="4 5">
    <name type="scientific">Penicillium coprophilum</name>
    <dbReference type="NCBI Taxonomy" id="36646"/>
    <lineage>
        <taxon>Eukaryota</taxon>
        <taxon>Fungi</taxon>
        <taxon>Dikarya</taxon>
        <taxon>Ascomycota</taxon>
        <taxon>Pezizomycotina</taxon>
        <taxon>Eurotiomycetes</taxon>
        <taxon>Eurotiomycetidae</taxon>
        <taxon>Eurotiales</taxon>
        <taxon>Aspergillaceae</taxon>
        <taxon>Penicillium</taxon>
    </lineage>
</organism>
<dbReference type="Proteomes" id="UP000191500">
    <property type="component" value="Unassembled WGS sequence"/>
</dbReference>
<accession>A0A1V6V1E9</accession>
<dbReference type="STRING" id="36646.A0A1V6V1E9"/>
<sequence>MAQKLIVVVGATGGQGGAVVSKFSSDKTWKVRGITRDTQSERARALSAKGVEMVQANIDNLVSLDKAFEGATAIFAVTDYYESFWDKGWEKAMEIEYAQGTNMAIAASKVATLEHYLWSTLPHTSRVTNGKTLVPHFEAKGRVDDFIRSDRTLLERTTFCLFTTFTNNLIQYDIFKPIYVPAAKKWIQHYPTDPTTTYPLLGDHSVNSGIFVYNLVMNKPPSGAYVRCSVKDYTLESYLAMWGRESGISPDPDSTMVVRLSPEVYTKLYGDMGEEQARQWEFLRILKDSGATNRYGFPVRDVREFMSEEAIKSLMSPEESVRNVNWKELGF</sequence>
<dbReference type="Pfam" id="PF05368">
    <property type="entry name" value="NmrA"/>
    <property type="match status" value="1"/>
</dbReference>
<proteinExistence type="inferred from homology"/>
<comment type="similarity">
    <text evidence="1">Belongs to the NmrA-type oxidoreductase family.</text>
</comment>
<evidence type="ECO:0000256" key="2">
    <source>
        <dbReference type="ARBA" id="ARBA00022857"/>
    </source>
</evidence>
<evidence type="ECO:0000313" key="5">
    <source>
        <dbReference type="Proteomes" id="UP000191500"/>
    </source>
</evidence>
<dbReference type="Gene3D" id="3.90.25.10">
    <property type="entry name" value="UDP-galactose 4-epimerase, domain 1"/>
    <property type="match status" value="1"/>
</dbReference>